<dbReference type="Pfam" id="PF00067">
    <property type="entry name" value="p450"/>
    <property type="match status" value="1"/>
</dbReference>
<evidence type="ECO:0000313" key="5">
    <source>
        <dbReference type="EMBL" id="RVX15921.1"/>
    </source>
</evidence>
<dbReference type="PRINTS" id="PR00385">
    <property type="entry name" value="P450"/>
</dbReference>
<dbReference type="PANTHER" id="PTHR24286:SF90">
    <property type="entry name" value="CYTOCHROME P450"/>
    <property type="match status" value="1"/>
</dbReference>
<name>A0A438K403_VITVI</name>
<dbReference type="GO" id="GO:0005506">
    <property type="term" value="F:iron ion binding"/>
    <property type="evidence" value="ECO:0007669"/>
    <property type="project" value="InterPro"/>
</dbReference>
<keyword evidence="2 4" id="KW-0479">Metal-binding</keyword>
<dbReference type="EMBL" id="QGNW01000017">
    <property type="protein sequence ID" value="RVX15921.1"/>
    <property type="molecule type" value="Genomic_DNA"/>
</dbReference>
<comment type="caution">
    <text evidence="5">The sequence shown here is derived from an EMBL/GenBank/DDBJ whole genome shotgun (WGS) entry which is preliminary data.</text>
</comment>
<dbReference type="SUPFAM" id="SSF48264">
    <property type="entry name" value="Cytochrome P450"/>
    <property type="match status" value="1"/>
</dbReference>
<proteinExistence type="inferred from homology"/>
<dbReference type="Proteomes" id="UP000288805">
    <property type="component" value="Unassembled WGS sequence"/>
</dbReference>
<keyword evidence="3 4" id="KW-0408">Iron</keyword>
<comment type="similarity">
    <text evidence="1">Belongs to the cytochrome P450 family.</text>
</comment>
<keyword evidence="4" id="KW-0349">Heme</keyword>
<dbReference type="GO" id="GO:0020037">
    <property type="term" value="F:heme binding"/>
    <property type="evidence" value="ECO:0007669"/>
    <property type="project" value="InterPro"/>
</dbReference>
<evidence type="ECO:0000256" key="4">
    <source>
        <dbReference type="PIRSR" id="PIRSR602401-1"/>
    </source>
</evidence>
<evidence type="ECO:0000256" key="2">
    <source>
        <dbReference type="ARBA" id="ARBA00022723"/>
    </source>
</evidence>
<organism evidence="5 6">
    <name type="scientific">Vitis vinifera</name>
    <name type="common">Grape</name>
    <dbReference type="NCBI Taxonomy" id="29760"/>
    <lineage>
        <taxon>Eukaryota</taxon>
        <taxon>Viridiplantae</taxon>
        <taxon>Streptophyta</taxon>
        <taxon>Embryophyta</taxon>
        <taxon>Tracheophyta</taxon>
        <taxon>Spermatophyta</taxon>
        <taxon>Magnoliopsida</taxon>
        <taxon>eudicotyledons</taxon>
        <taxon>Gunneridae</taxon>
        <taxon>Pentapetalae</taxon>
        <taxon>rosids</taxon>
        <taxon>Vitales</taxon>
        <taxon>Vitaceae</taxon>
        <taxon>Viteae</taxon>
        <taxon>Vitis</taxon>
    </lineage>
</organism>
<evidence type="ECO:0000313" key="6">
    <source>
        <dbReference type="Proteomes" id="UP000288805"/>
    </source>
</evidence>
<evidence type="ECO:0000256" key="1">
    <source>
        <dbReference type="ARBA" id="ARBA00010617"/>
    </source>
</evidence>
<dbReference type="InterPro" id="IPR001128">
    <property type="entry name" value="Cyt_P450"/>
</dbReference>
<dbReference type="Gene3D" id="1.10.630.10">
    <property type="entry name" value="Cytochrome P450"/>
    <property type="match status" value="1"/>
</dbReference>
<dbReference type="GO" id="GO:0004497">
    <property type="term" value="F:monooxygenase activity"/>
    <property type="evidence" value="ECO:0007669"/>
    <property type="project" value="InterPro"/>
</dbReference>
<dbReference type="PANTHER" id="PTHR24286">
    <property type="entry name" value="CYTOCHROME P450 26"/>
    <property type="match status" value="1"/>
</dbReference>
<dbReference type="InterPro" id="IPR002401">
    <property type="entry name" value="Cyt_P450_E_grp-I"/>
</dbReference>
<dbReference type="PRINTS" id="PR00463">
    <property type="entry name" value="EP450I"/>
</dbReference>
<sequence length="398" mass="44906">MLLLLTSITHWVYKWRNPKCNGKLPPGSMGFPIIGETIQFFIPSKSLDVSSFIKKRMKKYGPLFCTNLAGRPVVVSSDPDFNYYIFQQEGKLVELWYMDSIAKLVGMDTSQSIAATGYVHKYLRNLALAHFGTEALKGRLLSKAEDMIRTRLHDWSKLPAFEFKACVSSDQKEIMKLIHDALKEKKASSKTLQRDFLDQMIDDMKKEKFLSDDFVVFVMFGVLFASFETISSTLTLAIKLLIEHPLVMQQLIEEHEAILKNREDPNSGISWKEYKSMTFTHQVINEVLRLGSVAPGILRRAIKDIQVNGYTIPAGWTIMVVPAALQLNPDTFVDPLLSIHGGGRSCIGAEFAKVLMTTFFHVLVTNYRLTKIKGGQIARSPILTFGNGLHINISKKHG</sequence>
<reference evidence="5 6" key="1">
    <citation type="journal article" date="2018" name="PLoS Genet.">
        <title>Population sequencing reveals clonal diversity and ancestral inbreeding in the grapevine cultivar Chardonnay.</title>
        <authorList>
            <person name="Roach M.J."/>
            <person name="Johnson D.L."/>
            <person name="Bohlmann J."/>
            <person name="van Vuuren H.J."/>
            <person name="Jones S.J."/>
            <person name="Pretorius I.S."/>
            <person name="Schmidt S.A."/>
            <person name="Borneman A.R."/>
        </authorList>
    </citation>
    <scope>NUCLEOTIDE SEQUENCE [LARGE SCALE GENOMIC DNA]</scope>
    <source>
        <strain evidence="6">cv. Chardonnay</strain>
        <tissue evidence="5">Leaf</tissue>
    </source>
</reference>
<gene>
    <name evidence="5" type="primary">CYP87A3_22</name>
    <name evidence="5" type="ORF">CK203_005682</name>
</gene>
<evidence type="ECO:0000256" key="3">
    <source>
        <dbReference type="ARBA" id="ARBA00023004"/>
    </source>
</evidence>
<accession>A0A438K403</accession>
<dbReference type="GO" id="GO:0016705">
    <property type="term" value="F:oxidoreductase activity, acting on paired donors, with incorporation or reduction of molecular oxygen"/>
    <property type="evidence" value="ECO:0007669"/>
    <property type="project" value="InterPro"/>
</dbReference>
<protein>
    <submittedName>
        <fullName evidence="5">Cytochrome P450 87A3</fullName>
    </submittedName>
</protein>
<dbReference type="InterPro" id="IPR036396">
    <property type="entry name" value="Cyt_P450_sf"/>
</dbReference>
<dbReference type="AlphaFoldDB" id="A0A438K403"/>
<comment type="cofactor">
    <cofactor evidence="4">
        <name>heme</name>
        <dbReference type="ChEBI" id="CHEBI:30413"/>
    </cofactor>
</comment>
<feature type="binding site" description="axial binding residue" evidence="4">
    <location>
        <position position="346"/>
    </location>
    <ligand>
        <name>heme</name>
        <dbReference type="ChEBI" id="CHEBI:30413"/>
    </ligand>
    <ligandPart>
        <name>Fe</name>
        <dbReference type="ChEBI" id="CHEBI:18248"/>
    </ligandPart>
</feature>